<accession>A0ACD1H918</accession>
<evidence type="ECO:0000313" key="2">
    <source>
        <dbReference type="Proteomes" id="UP000249661"/>
    </source>
</evidence>
<name>A0ACD1H918_9EURO</name>
<reference evidence="1" key="1">
    <citation type="submission" date="2018-02" db="EMBL/GenBank/DDBJ databases">
        <title>The genomes of Aspergillus section Nigri reveals drivers in fungal speciation.</title>
        <authorList>
            <consortium name="DOE Joint Genome Institute"/>
            <person name="Vesth T.C."/>
            <person name="Nybo J."/>
            <person name="Theobald S."/>
            <person name="Brandl J."/>
            <person name="Frisvad J.C."/>
            <person name="Nielsen K.F."/>
            <person name="Lyhne E.K."/>
            <person name="Kogle M.E."/>
            <person name="Kuo A."/>
            <person name="Riley R."/>
            <person name="Clum A."/>
            <person name="Nolan M."/>
            <person name="Lipzen A."/>
            <person name="Salamov A."/>
            <person name="Henrissat B."/>
            <person name="Wiebenga A."/>
            <person name="De vries R.P."/>
            <person name="Grigoriev I.V."/>
            <person name="Mortensen U.H."/>
            <person name="Andersen M.R."/>
            <person name="Baker S.E."/>
        </authorList>
    </citation>
    <scope>NUCLEOTIDE SEQUENCE</scope>
    <source>
        <strain evidence="1">CBS 121060</strain>
    </source>
</reference>
<protein>
    <submittedName>
        <fullName evidence="1">NAD(P)-binding protein</fullName>
    </submittedName>
</protein>
<keyword evidence="2" id="KW-1185">Reference proteome</keyword>
<evidence type="ECO:0000313" key="1">
    <source>
        <dbReference type="EMBL" id="RAH69928.1"/>
    </source>
</evidence>
<proteinExistence type="predicted"/>
<organism evidence="1 2">
    <name type="scientific">Aspergillus aculeatinus CBS 121060</name>
    <dbReference type="NCBI Taxonomy" id="1448322"/>
    <lineage>
        <taxon>Eukaryota</taxon>
        <taxon>Fungi</taxon>
        <taxon>Dikarya</taxon>
        <taxon>Ascomycota</taxon>
        <taxon>Pezizomycotina</taxon>
        <taxon>Eurotiomycetes</taxon>
        <taxon>Eurotiomycetidae</taxon>
        <taxon>Eurotiales</taxon>
        <taxon>Aspergillaceae</taxon>
        <taxon>Aspergillus</taxon>
        <taxon>Aspergillus subgen. Circumdati</taxon>
    </lineage>
</organism>
<gene>
    <name evidence="1" type="ORF">BO66DRAFT_451816</name>
</gene>
<dbReference type="Proteomes" id="UP000249661">
    <property type="component" value="Unassembled WGS sequence"/>
</dbReference>
<dbReference type="EMBL" id="KZ824957">
    <property type="protein sequence ID" value="RAH69928.1"/>
    <property type="molecule type" value="Genomic_DNA"/>
</dbReference>
<sequence>MRTIMAGELVFITGGSGHVGFRVLVRALEAGYRVRAAVRSPDKARQILATPSIQALQPGDDRLSFVQVPDLTAEGAYDQAIQGAQYAIHVASPIPQQTQLNNLDQDTASSARLVEHFIDPAVRGTLGLLTAAHKAGTVRRVVITSSGAAIVPWSFVVSGGGVGRVFDANSRVPTHPAGYEYSSAFEAYAASKVAALNEAEQWLATTRPSFDVIHLFPGFVIGRDELAPTPADLMRGSNQEVLGPVAYGAKDRCTPNSAVHVDDVADAHVRCLDPTVPGNQGFILSSGGVQGTDWQHSLEITARRFRDEVESALLPNNGQIQSIPISLDTSTSETVLGNKFRSFEEQVVDIVSYYLQLVAA</sequence>